<evidence type="ECO:0000256" key="1">
    <source>
        <dbReference type="SAM" id="MobiDB-lite"/>
    </source>
</evidence>
<dbReference type="EMBL" id="NMUH01000087">
    <property type="protein sequence ID" value="MQL71082.1"/>
    <property type="molecule type" value="Genomic_DNA"/>
</dbReference>
<reference evidence="2" key="1">
    <citation type="submission" date="2017-07" db="EMBL/GenBank/DDBJ databases">
        <title>Taro Niue Genome Assembly and Annotation.</title>
        <authorList>
            <person name="Atibalentja N."/>
            <person name="Keating K."/>
            <person name="Fields C.J."/>
        </authorList>
    </citation>
    <scope>NUCLEOTIDE SEQUENCE</scope>
    <source>
        <strain evidence="2">Niue_2</strain>
        <tissue evidence="2">Leaf</tissue>
    </source>
</reference>
<evidence type="ECO:0000313" key="3">
    <source>
        <dbReference type="Proteomes" id="UP000652761"/>
    </source>
</evidence>
<sequence>MSWHEDDDNLLEPNKDGRGAYVNPEHADMDIFRGNLAWAIIQEVNEKKAQEMVCEQDEEKYV</sequence>
<feature type="region of interest" description="Disordered" evidence="1">
    <location>
        <begin position="1"/>
        <end position="22"/>
    </location>
</feature>
<evidence type="ECO:0000313" key="2">
    <source>
        <dbReference type="EMBL" id="MQL71082.1"/>
    </source>
</evidence>
<organism evidence="2 3">
    <name type="scientific">Colocasia esculenta</name>
    <name type="common">Wild taro</name>
    <name type="synonym">Arum esculentum</name>
    <dbReference type="NCBI Taxonomy" id="4460"/>
    <lineage>
        <taxon>Eukaryota</taxon>
        <taxon>Viridiplantae</taxon>
        <taxon>Streptophyta</taxon>
        <taxon>Embryophyta</taxon>
        <taxon>Tracheophyta</taxon>
        <taxon>Spermatophyta</taxon>
        <taxon>Magnoliopsida</taxon>
        <taxon>Liliopsida</taxon>
        <taxon>Araceae</taxon>
        <taxon>Aroideae</taxon>
        <taxon>Colocasieae</taxon>
        <taxon>Colocasia</taxon>
    </lineage>
</organism>
<keyword evidence="3" id="KW-1185">Reference proteome</keyword>
<feature type="compositionally biased region" description="Acidic residues" evidence="1">
    <location>
        <begin position="1"/>
        <end position="10"/>
    </location>
</feature>
<comment type="caution">
    <text evidence="2">The sequence shown here is derived from an EMBL/GenBank/DDBJ whole genome shotgun (WGS) entry which is preliminary data.</text>
</comment>
<protein>
    <submittedName>
        <fullName evidence="2">Uncharacterized protein</fullName>
    </submittedName>
</protein>
<accession>A0A843TFB9</accession>
<dbReference type="Proteomes" id="UP000652761">
    <property type="component" value="Unassembled WGS sequence"/>
</dbReference>
<name>A0A843TFB9_COLES</name>
<dbReference type="AlphaFoldDB" id="A0A843TFB9"/>
<proteinExistence type="predicted"/>
<gene>
    <name evidence="2" type="ORF">Taro_003358</name>
</gene>